<proteinExistence type="inferred from homology"/>
<evidence type="ECO:0000256" key="8">
    <source>
        <dbReference type="ARBA" id="ARBA00049117"/>
    </source>
</evidence>
<dbReference type="GO" id="GO:0005525">
    <property type="term" value="F:GTP binding"/>
    <property type="evidence" value="ECO:0007669"/>
    <property type="project" value="UniProtKB-KW"/>
</dbReference>
<keyword evidence="11" id="KW-0251">Elongation factor</keyword>
<comment type="similarity">
    <text evidence="2">Belongs to the TRAFAC class translation factor GTPase superfamily. Classic translation factor GTPase family. EF-Tu/EF-1A subfamily.</text>
</comment>
<dbReference type="PRINTS" id="PR00315">
    <property type="entry name" value="ELONGATNFCT"/>
</dbReference>
<dbReference type="InterPro" id="IPR027417">
    <property type="entry name" value="P-loop_NTPase"/>
</dbReference>
<dbReference type="InterPro" id="IPR000795">
    <property type="entry name" value="T_Tr_GTP-bd_dom"/>
</dbReference>
<dbReference type="SUPFAM" id="SSF50465">
    <property type="entry name" value="EF-Tu/eEF-1alpha/eIF2-gamma C-terminal domain"/>
    <property type="match status" value="1"/>
</dbReference>
<name>A0A061J3W0_TRYRA</name>
<dbReference type="InterPro" id="IPR054696">
    <property type="entry name" value="GTP-eEF1A_C"/>
</dbReference>
<dbReference type="SUPFAM" id="SSF50447">
    <property type="entry name" value="Translation proteins"/>
    <property type="match status" value="1"/>
</dbReference>
<dbReference type="VEuPathDB" id="TriTrypDB:TRSC58_03272"/>
<dbReference type="Proteomes" id="UP000031737">
    <property type="component" value="Unassembled WGS sequence"/>
</dbReference>
<dbReference type="SUPFAM" id="SSF52540">
    <property type="entry name" value="P-loop containing nucleoside triphosphate hydrolases"/>
    <property type="match status" value="1"/>
</dbReference>
<dbReference type="FunFam" id="3.40.50.300:FF:000204">
    <property type="entry name" value="Translation elongation factor Tu"/>
    <property type="match status" value="1"/>
</dbReference>
<evidence type="ECO:0000259" key="10">
    <source>
        <dbReference type="PROSITE" id="PS51722"/>
    </source>
</evidence>
<evidence type="ECO:0000256" key="3">
    <source>
        <dbReference type="ARBA" id="ARBA00022490"/>
    </source>
</evidence>
<dbReference type="InterPro" id="IPR009000">
    <property type="entry name" value="Transl_B-barrel_sf"/>
</dbReference>
<comment type="catalytic activity">
    <reaction evidence="8">
        <text>GTP + H2O = GDP + phosphate + H(+)</text>
        <dbReference type="Rhea" id="RHEA:19669"/>
        <dbReference type="ChEBI" id="CHEBI:15377"/>
        <dbReference type="ChEBI" id="CHEBI:15378"/>
        <dbReference type="ChEBI" id="CHEBI:37565"/>
        <dbReference type="ChEBI" id="CHEBI:43474"/>
        <dbReference type="ChEBI" id="CHEBI:58189"/>
    </reaction>
    <physiologicalReaction direction="left-to-right" evidence="8">
        <dbReference type="Rhea" id="RHEA:19670"/>
    </physiologicalReaction>
</comment>
<keyword evidence="5" id="KW-0378">Hydrolase</keyword>
<dbReference type="Pfam" id="PF22594">
    <property type="entry name" value="GTP-eEF1A_C"/>
    <property type="match status" value="1"/>
</dbReference>
<evidence type="ECO:0000313" key="12">
    <source>
        <dbReference type="Proteomes" id="UP000031737"/>
    </source>
</evidence>
<protein>
    <submittedName>
        <fullName evidence="11">Elongation factor 1-alpha (EF-1-alpha)</fullName>
    </submittedName>
</protein>
<dbReference type="FunFam" id="2.40.30.10:FF:000070">
    <property type="entry name" value="Translation elongation factor EF-1 subunit"/>
    <property type="match status" value="1"/>
</dbReference>
<dbReference type="InterPro" id="IPR031157">
    <property type="entry name" value="G_TR_CS"/>
</dbReference>
<evidence type="ECO:0000256" key="2">
    <source>
        <dbReference type="ARBA" id="ARBA00007249"/>
    </source>
</evidence>
<dbReference type="PANTHER" id="PTHR23115">
    <property type="entry name" value="TRANSLATION FACTOR"/>
    <property type="match status" value="1"/>
</dbReference>
<dbReference type="InterPro" id="IPR050100">
    <property type="entry name" value="TRAFAC_GTPase_members"/>
</dbReference>
<feature type="domain" description="Tr-type G" evidence="10">
    <location>
        <begin position="223"/>
        <end position="431"/>
    </location>
</feature>
<gene>
    <name evidence="11" type="ORF">TRSC58_03272</name>
</gene>
<evidence type="ECO:0000256" key="1">
    <source>
        <dbReference type="ARBA" id="ARBA00004496"/>
    </source>
</evidence>
<reference evidence="11 12" key="1">
    <citation type="submission" date="2013-07" db="EMBL/GenBank/DDBJ databases">
        <authorList>
            <person name="Stoco P.H."/>
            <person name="Wagner G."/>
            <person name="Gerber A."/>
            <person name="Zaha A."/>
            <person name="Thompson C."/>
            <person name="Bartholomeu D.C."/>
            <person name="Luckemeyer D.D."/>
            <person name="Bahia D."/>
            <person name="Loreto E."/>
            <person name="Prestes E.B."/>
            <person name="Lima F.M."/>
            <person name="Rodrigues-Luiz G."/>
            <person name="Vallejo G.A."/>
            <person name="Filho J.F."/>
            <person name="Monteiro K.M."/>
            <person name="Tyler K.M."/>
            <person name="de Almeida L.G."/>
            <person name="Ortiz M.F."/>
            <person name="Siervo M.A."/>
            <person name="de Moraes M.H."/>
            <person name="Cunha O.L."/>
            <person name="Mendonca-Neto R."/>
            <person name="Silva R."/>
            <person name="Teixeira S.M."/>
            <person name="Murta S.M."/>
            <person name="Sincero T.C."/>
            <person name="Mendes T.A."/>
            <person name="Urmenyi T.P."/>
            <person name="Silva V.G."/>
            <person name="da Rocha W.D."/>
            <person name="Andersson B."/>
            <person name="Romanha A.J."/>
            <person name="Steindel M."/>
            <person name="de Vasconcelos A.T."/>
            <person name="Grisard E.C."/>
        </authorList>
    </citation>
    <scope>NUCLEOTIDE SEQUENCE [LARGE SCALE GENOMIC DNA]</scope>
    <source>
        <strain evidence="11 12">SC58</strain>
    </source>
</reference>
<sequence>MYGDDYDDYYEEEEDNFYDEEDLQYVVRAGAIPAQPVNVPATAGCSATQGVSSQKVELTSGEEHNLCPDDLDYSLITALLTEFKRKWGECAPVQTLKLNPALCDIVDAFREHNYDVDEAVAYTVSKLMEEQLRVGTQNPPHSPPPLPHSVNVGVPALTTAGPKPGGRTLKLGKGSKSTDKPTINASEEVTKTMSTMASGAHRTGGVSKLKKNEAKEIMPDPNKRDCTFVIAGHVDAGKSTTLGHLLLLLGKVSQSDVDRNERSARQLNKESFKYAWLLDQSEEERRRGVTIDSGSYCFETEHRRINILDAPGHKDYVLNMISSSTQADAALLVVTVAPSEFEVGLSHGTKEHLFILKTLSVGRLIVAVNKMDAVGYSKDRYDHVVSELKLLLKQIRFKEEAIVGFCPVSGMRGTNLLTVDHAVTPWYEGPSLVQLFDQCPLESRLLDAPLRLSLQDVQGARLFCKVESGRLSKASKVLLLPADVTVQVKTIMRPTTGELVTAAFAGDTVEIDTDSSLVGLFPGCVGCLPIASIRCSTDFEARVQTFATLQSSILPGTSFTMVVHALTVPVKVLVLVSKMDRRGNWSKGMVKCIQKATQAIIVFRAASKIALEPAEACRALGRFLLQQDGNTVAGGLVEKMML</sequence>
<dbReference type="PROSITE" id="PS00301">
    <property type="entry name" value="G_TR_1"/>
    <property type="match status" value="1"/>
</dbReference>
<dbReference type="Gene3D" id="2.40.30.10">
    <property type="entry name" value="Translation factors"/>
    <property type="match status" value="2"/>
</dbReference>
<keyword evidence="12" id="KW-1185">Reference proteome</keyword>
<evidence type="ECO:0000256" key="6">
    <source>
        <dbReference type="ARBA" id="ARBA00022917"/>
    </source>
</evidence>
<comment type="caution">
    <text evidence="11">The sequence shown here is derived from an EMBL/GenBank/DDBJ whole genome shotgun (WGS) entry which is preliminary data.</text>
</comment>
<dbReference type="GO" id="GO:0005737">
    <property type="term" value="C:cytoplasm"/>
    <property type="evidence" value="ECO:0007669"/>
    <property type="project" value="UniProtKB-SubCell"/>
</dbReference>
<dbReference type="OrthoDB" id="342024at2759"/>
<dbReference type="Pfam" id="PF00009">
    <property type="entry name" value="GTP_EFTU"/>
    <property type="match status" value="1"/>
</dbReference>
<comment type="subcellular location">
    <subcellularLocation>
        <location evidence="1">Cytoplasm</location>
    </subcellularLocation>
</comment>
<keyword evidence="6" id="KW-0648">Protein biosynthesis</keyword>
<organism evidence="11 12">
    <name type="scientific">Trypanosoma rangeli SC58</name>
    <dbReference type="NCBI Taxonomy" id="429131"/>
    <lineage>
        <taxon>Eukaryota</taxon>
        <taxon>Discoba</taxon>
        <taxon>Euglenozoa</taxon>
        <taxon>Kinetoplastea</taxon>
        <taxon>Metakinetoplastina</taxon>
        <taxon>Trypanosomatida</taxon>
        <taxon>Trypanosomatidae</taxon>
        <taxon>Trypanosoma</taxon>
        <taxon>Herpetosoma</taxon>
    </lineage>
</organism>
<keyword evidence="4" id="KW-0547">Nucleotide-binding</keyword>
<dbReference type="GO" id="GO:0003924">
    <property type="term" value="F:GTPase activity"/>
    <property type="evidence" value="ECO:0007669"/>
    <property type="project" value="InterPro"/>
</dbReference>
<dbReference type="CDD" id="cd04093">
    <property type="entry name" value="HBS1_C_III"/>
    <property type="match status" value="1"/>
</dbReference>
<dbReference type="Gene3D" id="3.40.50.300">
    <property type="entry name" value="P-loop containing nucleotide triphosphate hydrolases"/>
    <property type="match status" value="1"/>
</dbReference>
<dbReference type="EMBL" id="AUPL01003272">
    <property type="protein sequence ID" value="ESL09015.1"/>
    <property type="molecule type" value="Genomic_DNA"/>
</dbReference>
<evidence type="ECO:0000256" key="7">
    <source>
        <dbReference type="ARBA" id="ARBA00023134"/>
    </source>
</evidence>
<evidence type="ECO:0000256" key="9">
    <source>
        <dbReference type="SAM" id="MobiDB-lite"/>
    </source>
</evidence>
<dbReference type="AlphaFoldDB" id="A0A061J3W0"/>
<evidence type="ECO:0000256" key="4">
    <source>
        <dbReference type="ARBA" id="ARBA00022741"/>
    </source>
</evidence>
<evidence type="ECO:0000256" key="5">
    <source>
        <dbReference type="ARBA" id="ARBA00022801"/>
    </source>
</evidence>
<evidence type="ECO:0000313" key="11">
    <source>
        <dbReference type="EMBL" id="ESL09015.1"/>
    </source>
</evidence>
<feature type="region of interest" description="Disordered" evidence="9">
    <location>
        <begin position="158"/>
        <end position="182"/>
    </location>
</feature>
<dbReference type="InterPro" id="IPR009001">
    <property type="entry name" value="Transl_elong_EF1A/Init_IF2_C"/>
</dbReference>
<dbReference type="PROSITE" id="PS51722">
    <property type="entry name" value="G_TR_2"/>
    <property type="match status" value="1"/>
</dbReference>
<keyword evidence="3" id="KW-0963">Cytoplasm</keyword>
<accession>A0A061J3W0</accession>
<dbReference type="GO" id="GO:0003746">
    <property type="term" value="F:translation elongation factor activity"/>
    <property type="evidence" value="ECO:0007669"/>
    <property type="project" value="UniProtKB-KW"/>
</dbReference>
<keyword evidence="7" id="KW-0342">GTP-binding</keyword>